<dbReference type="Gramene" id="AET4Gv20550100.36">
    <property type="protein sequence ID" value="AET4Gv20550100.36"/>
    <property type="gene ID" value="AET4Gv20550100"/>
</dbReference>
<keyword evidence="2" id="KW-1185">Reference proteome</keyword>
<name>A0A453IG44_AEGTS</name>
<protein>
    <submittedName>
        <fullName evidence="1">Uncharacterized protein</fullName>
    </submittedName>
</protein>
<reference evidence="1" key="3">
    <citation type="journal article" date="2017" name="Nature">
        <title>Genome sequence of the progenitor of the wheat D genome Aegilops tauschii.</title>
        <authorList>
            <person name="Luo M.C."/>
            <person name="Gu Y.Q."/>
            <person name="Puiu D."/>
            <person name="Wang H."/>
            <person name="Twardziok S.O."/>
            <person name="Deal K.R."/>
            <person name="Huo N."/>
            <person name="Zhu T."/>
            <person name="Wang L."/>
            <person name="Wang Y."/>
            <person name="McGuire P.E."/>
            <person name="Liu S."/>
            <person name="Long H."/>
            <person name="Ramasamy R.K."/>
            <person name="Rodriguez J.C."/>
            <person name="Van S.L."/>
            <person name="Yuan L."/>
            <person name="Wang Z."/>
            <person name="Xia Z."/>
            <person name="Xiao L."/>
            <person name="Anderson O.D."/>
            <person name="Ouyang S."/>
            <person name="Liang Y."/>
            <person name="Zimin A.V."/>
            <person name="Pertea G."/>
            <person name="Qi P."/>
            <person name="Bennetzen J.L."/>
            <person name="Dai X."/>
            <person name="Dawson M.W."/>
            <person name="Muller H.G."/>
            <person name="Kugler K."/>
            <person name="Rivarola-Duarte L."/>
            <person name="Spannagl M."/>
            <person name="Mayer K.F.X."/>
            <person name="Lu F.H."/>
            <person name="Bevan M.W."/>
            <person name="Leroy P."/>
            <person name="Li P."/>
            <person name="You F.M."/>
            <person name="Sun Q."/>
            <person name="Liu Z."/>
            <person name="Lyons E."/>
            <person name="Wicker T."/>
            <person name="Salzberg S.L."/>
            <person name="Devos K.M."/>
            <person name="Dvorak J."/>
        </authorList>
    </citation>
    <scope>NUCLEOTIDE SEQUENCE [LARGE SCALE GENOMIC DNA]</scope>
    <source>
        <strain evidence="1">cv. AL8/78</strain>
    </source>
</reference>
<evidence type="ECO:0000313" key="2">
    <source>
        <dbReference type="Proteomes" id="UP000015105"/>
    </source>
</evidence>
<dbReference type="AlphaFoldDB" id="A0A453IG44"/>
<reference evidence="2" key="2">
    <citation type="journal article" date="2017" name="Nat. Plants">
        <title>The Aegilops tauschii genome reveals multiple impacts of transposons.</title>
        <authorList>
            <person name="Zhao G."/>
            <person name="Zou C."/>
            <person name="Li K."/>
            <person name="Wang K."/>
            <person name="Li T."/>
            <person name="Gao L."/>
            <person name="Zhang X."/>
            <person name="Wang H."/>
            <person name="Yang Z."/>
            <person name="Liu X."/>
            <person name="Jiang W."/>
            <person name="Mao L."/>
            <person name="Kong X."/>
            <person name="Jiao Y."/>
            <person name="Jia J."/>
        </authorList>
    </citation>
    <scope>NUCLEOTIDE SEQUENCE [LARGE SCALE GENOMIC DNA]</scope>
    <source>
        <strain evidence="2">cv. AL8/78</strain>
    </source>
</reference>
<reference evidence="1" key="4">
    <citation type="submission" date="2019-03" db="UniProtKB">
        <authorList>
            <consortium name="EnsemblPlants"/>
        </authorList>
    </citation>
    <scope>IDENTIFICATION</scope>
</reference>
<reference evidence="2" key="1">
    <citation type="journal article" date="2014" name="Science">
        <title>Ancient hybridizations among the ancestral genomes of bread wheat.</title>
        <authorList>
            <consortium name="International Wheat Genome Sequencing Consortium,"/>
            <person name="Marcussen T."/>
            <person name="Sandve S.R."/>
            <person name="Heier L."/>
            <person name="Spannagl M."/>
            <person name="Pfeifer M."/>
            <person name="Jakobsen K.S."/>
            <person name="Wulff B.B."/>
            <person name="Steuernagel B."/>
            <person name="Mayer K.F."/>
            <person name="Olsen O.A."/>
        </authorList>
    </citation>
    <scope>NUCLEOTIDE SEQUENCE [LARGE SCALE GENOMIC DNA]</scope>
    <source>
        <strain evidence="2">cv. AL8/78</strain>
    </source>
</reference>
<reference evidence="1" key="5">
    <citation type="journal article" date="2021" name="G3 (Bethesda)">
        <title>Aegilops tauschii genome assembly Aet v5.0 features greater sequence contiguity and improved annotation.</title>
        <authorList>
            <person name="Wang L."/>
            <person name="Zhu T."/>
            <person name="Rodriguez J.C."/>
            <person name="Deal K.R."/>
            <person name="Dubcovsky J."/>
            <person name="McGuire P.E."/>
            <person name="Lux T."/>
            <person name="Spannagl M."/>
            <person name="Mayer K.F.X."/>
            <person name="Baldrich P."/>
            <person name="Meyers B.C."/>
            <person name="Huo N."/>
            <person name="Gu Y.Q."/>
            <person name="Zhou H."/>
            <person name="Devos K.M."/>
            <person name="Bennetzen J.L."/>
            <person name="Unver T."/>
            <person name="Budak H."/>
            <person name="Gulick P.J."/>
            <person name="Galiba G."/>
            <person name="Kalapos B."/>
            <person name="Nelson D.R."/>
            <person name="Li P."/>
            <person name="You F.M."/>
            <person name="Luo M.C."/>
            <person name="Dvorak J."/>
        </authorList>
    </citation>
    <scope>NUCLEOTIDE SEQUENCE [LARGE SCALE GENOMIC DNA]</scope>
    <source>
        <strain evidence="1">cv. AL8/78</strain>
    </source>
</reference>
<organism evidence="1 2">
    <name type="scientific">Aegilops tauschii subsp. strangulata</name>
    <name type="common">Goatgrass</name>
    <dbReference type="NCBI Taxonomy" id="200361"/>
    <lineage>
        <taxon>Eukaryota</taxon>
        <taxon>Viridiplantae</taxon>
        <taxon>Streptophyta</taxon>
        <taxon>Embryophyta</taxon>
        <taxon>Tracheophyta</taxon>
        <taxon>Spermatophyta</taxon>
        <taxon>Magnoliopsida</taxon>
        <taxon>Liliopsida</taxon>
        <taxon>Poales</taxon>
        <taxon>Poaceae</taxon>
        <taxon>BOP clade</taxon>
        <taxon>Pooideae</taxon>
        <taxon>Triticodae</taxon>
        <taxon>Triticeae</taxon>
        <taxon>Triticinae</taxon>
        <taxon>Aegilops</taxon>
    </lineage>
</organism>
<dbReference type="Proteomes" id="UP000015105">
    <property type="component" value="Chromosome 4D"/>
</dbReference>
<evidence type="ECO:0000313" key="1">
    <source>
        <dbReference type="EnsemblPlants" id="AET4Gv20550100.36"/>
    </source>
</evidence>
<dbReference type="EnsemblPlants" id="AET4Gv20550100.36">
    <property type="protein sequence ID" value="AET4Gv20550100.36"/>
    <property type="gene ID" value="AET4Gv20550100"/>
</dbReference>
<sequence length="40" mass="4435">MNLFQDWYINLLIVYVCTNGASIETLNLQLTVQGATSSSL</sequence>
<proteinExistence type="predicted"/>
<accession>A0A453IG44</accession>